<feature type="non-terminal residue" evidence="8">
    <location>
        <position position="1"/>
    </location>
</feature>
<dbReference type="InterPro" id="IPR050545">
    <property type="entry name" value="Mycobact_MmpL"/>
</dbReference>
<keyword evidence="2" id="KW-1003">Cell membrane</keyword>
<feature type="transmembrane region" description="Helical" evidence="6">
    <location>
        <begin position="267"/>
        <end position="291"/>
    </location>
</feature>
<gene>
    <name evidence="8" type="ORF">METZ01_LOCUS91507</name>
</gene>
<keyword evidence="5 6" id="KW-0472">Membrane</keyword>
<evidence type="ECO:0000313" key="8">
    <source>
        <dbReference type="EMBL" id="SVA38653.1"/>
    </source>
</evidence>
<evidence type="ECO:0000256" key="6">
    <source>
        <dbReference type="SAM" id="Phobius"/>
    </source>
</evidence>
<dbReference type="Gene3D" id="1.20.1640.10">
    <property type="entry name" value="Multidrug efflux transporter AcrB transmembrane domain"/>
    <property type="match status" value="2"/>
</dbReference>
<feature type="transmembrane region" description="Helical" evidence="6">
    <location>
        <begin position="731"/>
        <end position="755"/>
    </location>
</feature>
<feature type="transmembrane region" description="Helical" evidence="6">
    <location>
        <begin position="398"/>
        <end position="417"/>
    </location>
</feature>
<reference evidence="8" key="1">
    <citation type="submission" date="2018-05" db="EMBL/GenBank/DDBJ databases">
        <authorList>
            <person name="Lanie J.A."/>
            <person name="Ng W.-L."/>
            <person name="Kazmierczak K.M."/>
            <person name="Andrzejewski T.M."/>
            <person name="Davidsen T.M."/>
            <person name="Wayne K.J."/>
            <person name="Tettelin H."/>
            <person name="Glass J.I."/>
            <person name="Rusch D."/>
            <person name="Podicherti R."/>
            <person name="Tsui H.-C.T."/>
            <person name="Winkler M.E."/>
        </authorList>
    </citation>
    <scope>NUCLEOTIDE SEQUENCE</scope>
</reference>
<feature type="transmembrane region" description="Helical" evidence="6">
    <location>
        <begin position="697"/>
        <end position="719"/>
    </location>
</feature>
<feature type="transmembrane region" description="Helical" evidence="6">
    <location>
        <begin position="632"/>
        <end position="650"/>
    </location>
</feature>
<dbReference type="GO" id="GO:0022857">
    <property type="term" value="F:transmembrane transporter activity"/>
    <property type="evidence" value="ECO:0007669"/>
    <property type="project" value="InterPro"/>
</dbReference>
<organism evidence="8">
    <name type="scientific">marine metagenome</name>
    <dbReference type="NCBI Taxonomy" id="408172"/>
    <lineage>
        <taxon>unclassified sequences</taxon>
        <taxon>metagenomes</taxon>
        <taxon>ecological metagenomes</taxon>
    </lineage>
</organism>
<dbReference type="PROSITE" id="PS50156">
    <property type="entry name" value="SSD"/>
    <property type="match status" value="1"/>
</dbReference>
<feature type="transmembrane region" description="Helical" evidence="6">
    <location>
        <begin position="20"/>
        <end position="39"/>
    </location>
</feature>
<dbReference type="PRINTS" id="PR00702">
    <property type="entry name" value="ACRIFLAVINRP"/>
</dbReference>
<accession>A0A381VGV3</accession>
<dbReference type="Pfam" id="PF03176">
    <property type="entry name" value="MMPL"/>
    <property type="match status" value="2"/>
</dbReference>
<evidence type="ECO:0000256" key="3">
    <source>
        <dbReference type="ARBA" id="ARBA00022692"/>
    </source>
</evidence>
<dbReference type="GO" id="GO:0005886">
    <property type="term" value="C:plasma membrane"/>
    <property type="evidence" value="ECO:0007669"/>
    <property type="project" value="UniProtKB-SubCell"/>
</dbReference>
<keyword evidence="4 6" id="KW-1133">Transmembrane helix</keyword>
<dbReference type="PANTHER" id="PTHR33406:SF12">
    <property type="entry name" value="BLR2997 PROTEIN"/>
    <property type="match status" value="1"/>
</dbReference>
<evidence type="ECO:0000259" key="7">
    <source>
        <dbReference type="PROSITE" id="PS50156"/>
    </source>
</evidence>
<name>A0A381VGV3_9ZZZZ</name>
<dbReference type="InterPro" id="IPR000731">
    <property type="entry name" value="SSD"/>
</dbReference>
<evidence type="ECO:0000256" key="1">
    <source>
        <dbReference type="ARBA" id="ARBA00004651"/>
    </source>
</evidence>
<feature type="transmembrane region" description="Helical" evidence="6">
    <location>
        <begin position="215"/>
        <end position="234"/>
    </location>
</feature>
<feature type="transmembrane region" description="Helical" evidence="6">
    <location>
        <begin position="602"/>
        <end position="620"/>
    </location>
</feature>
<evidence type="ECO:0000256" key="4">
    <source>
        <dbReference type="ARBA" id="ARBA00022989"/>
    </source>
</evidence>
<evidence type="ECO:0000256" key="2">
    <source>
        <dbReference type="ARBA" id="ARBA00022475"/>
    </source>
</evidence>
<dbReference type="SUPFAM" id="SSF82866">
    <property type="entry name" value="Multidrug efflux transporter AcrB transmembrane domain"/>
    <property type="match status" value="2"/>
</dbReference>
<proteinExistence type="predicted"/>
<evidence type="ECO:0000256" key="5">
    <source>
        <dbReference type="ARBA" id="ARBA00023136"/>
    </source>
</evidence>
<keyword evidence="3 6" id="KW-0812">Transmembrane</keyword>
<sequence>VKTNLDRLITFQLDHPWRILIVLIVITVAAVTSASRVQFDFTIENLFPENDPEVDAYLEFREEFEREDDLISLAYDSGDPFSYENLVKTRELTKAFSQVEGISEVTSLINVELFEPGTDIVMLPVYESIPISVDSLQFLKDRVLDSSLLNDNLVSSNGQIAAFLLELEDSANNHPDREAIMNKIGTITSDTDWSWYEAGIPVLRTRYVQYMLGDFVRFFIPVTIVLLVVLFALFRTIRGTLLPILAVLMADFWVMGIMGAMGFTINIVTYIIPTLVLIVGVADSIHILVKFNQELNYGRDKRVAVKLTIQKIGAAILLTSLTTAVGFLALVSTNITMIREFGGMVAVGVILAFLVSITFIPAMLMILKTPQKSSFEKMTKGFRHRLLEKVVVINNRHYKVIVVSSLFMVALFIFYAMKVDQHSSLMEDLTKGNQLYDDMTFMEKRMGSVLPFEVIVSVRDNGQLVEGGIKNPKILKAIETLQKKLDSIPEIGKILSVIDYLSEMNMAFHEGDKAFRTIPASRELVAQYMFLHEEEFEALTNFDYSGTRLAGRIEDIDSRRAEEIIDEVMLWCQENLEENLDVKLTGTTLMALRINQYLVKNLVVSFLIAFGVIFISMGFLFRSIKLASLSMLPNFIPLLLMASVMGFFHIKLRPTTAMTFAIAFGIAVDDTIHYLVRFRQELFAHGGKFREANEWTLLTTGKAIISTSIILSAGFLIMVTSNFLPSRDFGFLSAVTMLGALLGDLFLLPAMLTLVRPKIPKVHTESNDL</sequence>
<comment type="subcellular location">
    <subcellularLocation>
        <location evidence="1">Cell membrane</location>
        <topology evidence="1">Multi-pass membrane protein</topology>
    </subcellularLocation>
</comment>
<dbReference type="PANTHER" id="PTHR33406">
    <property type="entry name" value="MEMBRANE PROTEIN MJ1562-RELATED"/>
    <property type="match status" value="1"/>
</dbReference>
<feature type="domain" description="SSD" evidence="7">
    <location>
        <begin position="244"/>
        <end position="366"/>
    </location>
</feature>
<dbReference type="InterPro" id="IPR004869">
    <property type="entry name" value="MMPL_dom"/>
</dbReference>
<protein>
    <recommendedName>
        <fullName evidence="7">SSD domain-containing protein</fullName>
    </recommendedName>
</protein>
<dbReference type="AlphaFoldDB" id="A0A381VGV3"/>
<dbReference type="EMBL" id="UINC01008594">
    <property type="protein sequence ID" value="SVA38653.1"/>
    <property type="molecule type" value="Genomic_DNA"/>
</dbReference>
<feature type="transmembrane region" description="Helical" evidence="6">
    <location>
        <begin position="312"/>
        <end position="331"/>
    </location>
</feature>
<dbReference type="InterPro" id="IPR001036">
    <property type="entry name" value="Acrflvin-R"/>
</dbReference>
<feature type="transmembrane region" description="Helical" evidence="6">
    <location>
        <begin position="343"/>
        <end position="367"/>
    </location>
</feature>
<feature type="transmembrane region" description="Helical" evidence="6">
    <location>
        <begin position="656"/>
        <end position="676"/>
    </location>
</feature>